<protein>
    <submittedName>
        <fullName evidence="5">Helix-turn-helix domain-containing protein</fullName>
    </submittedName>
</protein>
<sequence>MGISRVVPIARKTPDYNKSRRSKTAMETSLPILNINDILHDADHFCLLDIGAGGLALMEQLHRPNFFSMLLLYHGTAKLYSEGKHLNLLPYQVVMNRPLVVNSLQIASESKGYLLCFTESFFSLRYNSNVLHQFSFYQAQQTVTFFQIPEREQYKWRTLLTFMLQEQMPAIPRRNALRSYLNILLQEAEILQGGNRTKTDAPPHKEKVMQFIQLVDQHYIRHKNPSYYAEKLHISQSYLNRLCKAQQALTSGQIIKQRVLLEAKRLLLHTPQSISEIAYTLGFESPSYFNTFFKKGVGAAPERYRKKES</sequence>
<dbReference type="PANTHER" id="PTHR43280">
    <property type="entry name" value="ARAC-FAMILY TRANSCRIPTIONAL REGULATOR"/>
    <property type="match status" value="1"/>
</dbReference>
<reference evidence="6" key="1">
    <citation type="journal article" date="2019" name="Int. J. Syst. Evol. Microbiol.">
        <title>The Global Catalogue of Microorganisms (GCM) 10K type strain sequencing project: providing services to taxonomists for standard genome sequencing and annotation.</title>
        <authorList>
            <consortium name="The Broad Institute Genomics Platform"/>
            <consortium name="The Broad Institute Genome Sequencing Center for Infectious Disease"/>
            <person name="Wu L."/>
            <person name="Ma J."/>
        </authorList>
    </citation>
    <scope>NUCLEOTIDE SEQUENCE [LARGE SCALE GENOMIC DNA]</scope>
    <source>
        <strain evidence="6">KCTC 42247</strain>
    </source>
</reference>
<dbReference type="PROSITE" id="PS01124">
    <property type="entry name" value="HTH_ARAC_FAMILY_2"/>
    <property type="match status" value="1"/>
</dbReference>
<name>A0ABW5UD02_9SPHI</name>
<dbReference type="InterPro" id="IPR009057">
    <property type="entry name" value="Homeodomain-like_sf"/>
</dbReference>
<dbReference type="Proteomes" id="UP001597418">
    <property type="component" value="Unassembled WGS sequence"/>
</dbReference>
<organism evidence="5 6">
    <name type="scientific">Sphingobacterium populi</name>
    <dbReference type="NCBI Taxonomy" id="1812824"/>
    <lineage>
        <taxon>Bacteria</taxon>
        <taxon>Pseudomonadati</taxon>
        <taxon>Bacteroidota</taxon>
        <taxon>Sphingobacteriia</taxon>
        <taxon>Sphingobacteriales</taxon>
        <taxon>Sphingobacteriaceae</taxon>
        <taxon>Sphingobacterium</taxon>
    </lineage>
</organism>
<dbReference type="InterPro" id="IPR020449">
    <property type="entry name" value="Tscrpt_reg_AraC-type_HTH"/>
</dbReference>
<keyword evidence="1" id="KW-0805">Transcription regulation</keyword>
<proteinExistence type="predicted"/>
<keyword evidence="6" id="KW-1185">Reference proteome</keyword>
<dbReference type="RefSeq" id="WP_066756900.1">
    <property type="nucleotide sequence ID" value="NZ_JBHUMB010000013.1"/>
</dbReference>
<keyword evidence="3" id="KW-0804">Transcription</keyword>
<comment type="caution">
    <text evidence="5">The sequence shown here is derived from an EMBL/GenBank/DDBJ whole genome shotgun (WGS) entry which is preliminary data.</text>
</comment>
<dbReference type="InterPro" id="IPR018060">
    <property type="entry name" value="HTH_AraC"/>
</dbReference>
<evidence type="ECO:0000259" key="4">
    <source>
        <dbReference type="PROSITE" id="PS01124"/>
    </source>
</evidence>
<evidence type="ECO:0000313" key="5">
    <source>
        <dbReference type="EMBL" id="MFD2743770.1"/>
    </source>
</evidence>
<dbReference type="SMART" id="SM00342">
    <property type="entry name" value="HTH_ARAC"/>
    <property type="match status" value="1"/>
</dbReference>
<keyword evidence="2" id="KW-0238">DNA-binding</keyword>
<gene>
    <name evidence="5" type="ORF">ACFSQ6_10205</name>
</gene>
<dbReference type="Gene3D" id="1.10.10.60">
    <property type="entry name" value="Homeodomain-like"/>
    <property type="match status" value="1"/>
</dbReference>
<evidence type="ECO:0000313" key="6">
    <source>
        <dbReference type="Proteomes" id="UP001597418"/>
    </source>
</evidence>
<feature type="domain" description="HTH araC/xylS-type" evidence="4">
    <location>
        <begin position="209"/>
        <end position="307"/>
    </location>
</feature>
<dbReference type="PANTHER" id="PTHR43280:SF32">
    <property type="entry name" value="TRANSCRIPTIONAL REGULATORY PROTEIN"/>
    <property type="match status" value="1"/>
</dbReference>
<dbReference type="PRINTS" id="PR00032">
    <property type="entry name" value="HTHARAC"/>
</dbReference>
<dbReference type="Pfam" id="PF12833">
    <property type="entry name" value="HTH_18"/>
    <property type="match status" value="1"/>
</dbReference>
<evidence type="ECO:0000256" key="3">
    <source>
        <dbReference type="ARBA" id="ARBA00023163"/>
    </source>
</evidence>
<accession>A0ABW5UD02</accession>
<evidence type="ECO:0000256" key="1">
    <source>
        <dbReference type="ARBA" id="ARBA00023015"/>
    </source>
</evidence>
<dbReference type="SUPFAM" id="SSF46689">
    <property type="entry name" value="Homeodomain-like"/>
    <property type="match status" value="1"/>
</dbReference>
<dbReference type="EMBL" id="JBHUMB010000013">
    <property type="protein sequence ID" value="MFD2743770.1"/>
    <property type="molecule type" value="Genomic_DNA"/>
</dbReference>
<evidence type="ECO:0000256" key="2">
    <source>
        <dbReference type="ARBA" id="ARBA00023125"/>
    </source>
</evidence>